<organism evidence="1 2">
    <name type="scientific">Kibdelosporangium philippinense</name>
    <dbReference type="NCBI Taxonomy" id="211113"/>
    <lineage>
        <taxon>Bacteria</taxon>
        <taxon>Bacillati</taxon>
        <taxon>Actinomycetota</taxon>
        <taxon>Actinomycetes</taxon>
        <taxon>Pseudonocardiales</taxon>
        <taxon>Pseudonocardiaceae</taxon>
        <taxon>Kibdelosporangium</taxon>
    </lineage>
</organism>
<reference evidence="1 2" key="1">
    <citation type="submission" date="2021-12" db="EMBL/GenBank/DDBJ databases">
        <title>Genome sequence of Kibdelosporangium philippinense ATCC 49844.</title>
        <authorList>
            <person name="Fedorov E.A."/>
            <person name="Omeragic M."/>
            <person name="Shalygina K.F."/>
            <person name="Maclea K.S."/>
        </authorList>
    </citation>
    <scope>NUCLEOTIDE SEQUENCE [LARGE SCALE GENOMIC DNA]</scope>
    <source>
        <strain evidence="1 2">ATCC 49844</strain>
    </source>
</reference>
<protein>
    <recommendedName>
        <fullName evidence="3">WXG100 family type VII secretion target</fullName>
    </recommendedName>
</protein>
<comment type="caution">
    <text evidence="1">The sequence shown here is derived from an EMBL/GenBank/DDBJ whole genome shotgun (WGS) entry which is preliminary data.</text>
</comment>
<evidence type="ECO:0000313" key="2">
    <source>
        <dbReference type="Proteomes" id="UP001521150"/>
    </source>
</evidence>
<accession>A0ABS8ZFW3</accession>
<evidence type="ECO:0008006" key="3">
    <source>
        <dbReference type="Google" id="ProtNLM"/>
    </source>
</evidence>
<dbReference type="Proteomes" id="UP001521150">
    <property type="component" value="Unassembled WGS sequence"/>
</dbReference>
<sequence>MYEDEKSGVPAAWNDPARTAMDQMLENMKNFKASAASGQFAVTQASGEDLLRVIRMLQDWLGGGQANTLDQKPMLGGSYGARAMAPFVQQVASDHQGFLTQLGRLRDVLTDAENGVRQAMANYKQNEHAVAGTFRK</sequence>
<gene>
    <name evidence="1" type="ORF">LWC34_21675</name>
</gene>
<dbReference type="EMBL" id="JAJVCN010000002">
    <property type="protein sequence ID" value="MCE7005418.1"/>
    <property type="molecule type" value="Genomic_DNA"/>
</dbReference>
<evidence type="ECO:0000313" key="1">
    <source>
        <dbReference type="EMBL" id="MCE7005418.1"/>
    </source>
</evidence>
<keyword evidence="2" id="KW-1185">Reference proteome</keyword>
<name>A0ABS8ZFW3_9PSEU</name>
<dbReference type="RefSeq" id="WP_233727002.1">
    <property type="nucleotide sequence ID" value="NZ_JAJVCN010000002.1"/>
</dbReference>
<proteinExistence type="predicted"/>